<keyword evidence="3" id="KW-1185">Reference proteome</keyword>
<dbReference type="AlphaFoldDB" id="A0A072TTE7"/>
<dbReference type="EMBL" id="CM001224">
    <property type="protein sequence ID" value="KEH20431.1"/>
    <property type="molecule type" value="Genomic_DNA"/>
</dbReference>
<gene>
    <name evidence="1" type="ordered locus">MTR_8g077210</name>
</gene>
<proteinExistence type="predicted"/>
<reference evidence="2" key="3">
    <citation type="submission" date="2015-04" db="UniProtKB">
        <authorList>
            <consortium name="EnsemblPlants"/>
        </authorList>
    </citation>
    <scope>IDENTIFICATION</scope>
    <source>
        <strain evidence="2">cv. Jemalong A17</strain>
    </source>
</reference>
<evidence type="ECO:0000313" key="1">
    <source>
        <dbReference type="EMBL" id="KEH20431.1"/>
    </source>
</evidence>
<evidence type="ECO:0000313" key="3">
    <source>
        <dbReference type="Proteomes" id="UP000002051"/>
    </source>
</evidence>
<protein>
    <submittedName>
        <fullName evidence="1 2">Uncharacterized protein</fullName>
    </submittedName>
</protein>
<dbReference type="HOGENOM" id="CLU_2674903_0_0_1"/>
<reference evidence="1 3" key="2">
    <citation type="journal article" date="2014" name="BMC Genomics">
        <title>An improved genome release (version Mt4.0) for the model legume Medicago truncatula.</title>
        <authorList>
            <person name="Tang H."/>
            <person name="Krishnakumar V."/>
            <person name="Bidwell S."/>
            <person name="Rosen B."/>
            <person name="Chan A."/>
            <person name="Zhou S."/>
            <person name="Gentzbittel L."/>
            <person name="Childs K.L."/>
            <person name="Yandell M."/>
            <person name="Gundlach H."/>
            <person name="Mayer K.F."/>
            <person name="Schwartz D.C."/>
            <person name="Town C.D."/>
        </authorList>
    </citation>
    <scope>GENOME REANNOTATION</scope>
    <source>
        <strain evidence="1">A17</strain>
        <strain evidence="2 3">cv. Jemalong A17</strain>
    </source>
</reference>
<name>A0A072TTE7_MEDTR</name>
<organism evidence="1 3">
    <name type="scientific">Medicago truncatula</name>
    <name type="common">Barrel medic</name>
    <name type="synonym">Medicago tribuloides</name>
    <dbReference type="NCBI Taxonomy" id="3880"/>
    <lineage>
        <taxon>Eukaryota</taxon>
        <taxon>Viridiplantae</taxon>
        <taxon>Streptophyta</taxon>
        <taxon>Embryophyta</taxon>
        <taxon>Tracheophyta</taxon>
        <taxon>Spermatophyta</taxon>
        <taxon>Magnoliopsida</taxon>
        <taxon>eudicotyledons</taxon>
        <taxon>Gunneridae</taxon>
        <taxon>Pentapetalae</taxon>
        <taxon>rosids</taxon>
        <taxon>fabids</taxon>
        <taxon>Fabales</taxon>
        <taxon>Fabaceae</taxon>
        <taxon>Papilionoideae</taxon>
        <taxon>50 kb inversion clade</taxon>
        <taxon>NPAAA clade</taxon>
        <taxon>Hologalegina</taxon>
        <taxon>IRL clade</taxon>
        <taxon>Trifolieae</taxon>
        <taxon>Medicago</taxon>
    </lineage>
</organism>
<reference evidence="1 3" key="1">
    <citation type="journal article" date="2011" name="Nature">
        <title>The Medicago genome provides insight into the evolution of rhizobial symbioses.</title>
        <authorList>
            <person name="Young N.D."/>
            <person name="Debelle F."/>
            <person name="Oldroyd G.E."/>
            <person name="Geurts R."/>
            <person name="Cannon S.B."/>
            <person name="Udvardi M.K."/>
            <person name="Benedito V.A."/>
            <person name="Mayer K.F."/>
            <person name="Gouzy J."/>
            <person name="Schoof H."/>
            <person name="Van de Peer Y."/>
            <person name="Proost S."/>
            <person name="Cook D.R."/>
            <person name="Meyers B.C."/>
            <person name="Spannagl M."/>
            <person name="Cheung F."/>
            <person name="De Mita S."/>
            <person name="Krishnakumar V."/>
            <person name="Gundlach H."/>
            <person name="Zhou S."/>
            <person name="Mudge J."/>
            <person name="Bharti A.K."/>
            <person name="Murray J.D."/>
            <person name="Naoumkina M.A."/>
            <person name="Rosen B."/>
            <person name="Silverstein K.A."/>
            <person name="Tang H."/>
            <person name="Rombauts S."/>
            <person name="Zhao P.X."/>
            <person name="Zhou P."/>
            <person name="Barbe V."/>
            <person name="Bardou P."/>
            <person name="Bechner M."/>
            <person name="Bellec A."/>
            <person name="Berger A."/>
            <person name="Berges H."/>
            <person name="Bidwell S."/>
            <person name="Bisseling T."/>
            <person name="Choisne N."/>
            <person name="Couloux A."/>
            <person name="Denny R."/>
            <person name="Deshpande S."/>
            <person name="Dai X."/>
            <person name="Doyle J.J."/>
            <person name="Dudez A.M."/>
            <person name="Farmer A.D."/>
            <person name="Fouteau S."/>
            <person name="Franken C."/>
            <person name="Gibelin C."/>
            <person name="Gish J."/>
            <person name="Goldstein S."/>
            <person name="Gonzalez A.J."/>
            <person name="Green P.J."/>
            <person name="Hallab A."/>
            <person name="Hartog M."/>
            <person name="Hua A."/>
            <person name="Humphray S.J."/>
            <person name="Jeong D.H."/>
            <person name="Jing Y."/>
            <person name="Jocker A."/>
            <person name="Kenton S.M."/>
            <person name="Kim D.J."/>
            <person name="Klee K."/>
            <person name="Lai H."/>
            <person name="Lang C."/>
            <person name="Lin S."/>
            <person name="Macmil S.L."/>
            <person name="Magdelenat G."/>
            <person name="Matthews L."/>
            <person name="McCorrison J."/>
            <person name="Monaghan E.L."/>
            <person name="Mun J.H."/>
            <person name="Najar F.Z."/>
            <person name="Nicholson C."/>
            <person name="Noirot C."/>
            <person name="O'Bleness M."/>
            <person name="Paule C.R."/>
            <person name="Poulain J."/>
            <person name="Prion F."/>
            <person name="Qin B."/>
            <person name="Qu C."/>
            <person name="Retzel E.F."/>
            <person name="Riddle C."/>
            <person name="Sallet E."/>
            <person name="Samain S."/>
            <person name="Samson N."/>
            <person name="Sanders I."/>
            <person name="Saurat O."/>
            <person name="Scarpelli C."/>
            <person name="Schiex T."/>
            <person name="Segurens B."/>
            <person name="Severin A.J."/>
            <person name="Sherrier D.J."/>
            <person name="Shi R."/>
            <person name="Sims S."/>
            <person name="Singer S.R."/>
            <person name="Sinharoy S."/>
            <person name="Sterck L."/>
            <person name="Viollet A."/>
            <person name="Wang B.B."/>
            <person name="Wang K."/>
            <person name="Wang M."/>
            <person name="Wang X."/>
            <person name="Warfsmann J."/>
            <person name="Weissenbach J."/>
            <person name="White D.D."/>
            <person name="White J.D."/>
            <person name="Wiley G.B."/>
            <person name="Wincker P."/>
            <person name="Xing Y."/>
            <person name="Yang L."/>
            <person name="Yao Z."/>
            <person name="Ying F."/>
            <person name="Zhai J."/>
            <person name="Zhou L."/>
            <person name="Zuber A."/>
            <person name="Denarie J."/>
            <person name="Dixon R.A."/>
            <person name="May G.D."/>
            <person name="Schwartz D.C."/>
            <person name="Rogers J."/>
            <person name="Quetier F."/>
            <person name="Town C.D."/>
            <person name="Roe B.A."/>
        </authorList>
    </citation>
    <scope>NUCLEOTIDE SEQUENCE [LARGE SCALE GENOMIC DNA]</scope>
    <source>
        <strain evidence="1">A17</strain>
        <strain evidence="2 3">cv. Jemalong A17</strain>
    </source>
</reference>
<evidence type="ECO:0000313" key="2">
    <source>
        <dbReference type="EnsemblPlants" id="KEH20431"/>
    </source>
</evidence>
<accession>A0A072TTE7</accession>
<sequence>MPYKKKERFTWDAPPANRVELQYHRCLNLNSISTTEPNEDFIKTVKFNFETFQRVFGEALNMDEENERVPRNLNN</sequence>
<dbReference type="Proteomes" id="UP000002051">
    <property type="component" value="Chromosome 8"/>
</dbReference>
<dbReference type="EnsemblPlants" id="KEH20431">
    <property type="protein sequence ID" value="KEH20431"/>
    <property type="gene ID" value="MTR_8g077210"/>
</dbReference>